<protein>
    <submittedName>
        <fullName evidence="3">Cephalosporin hydroxylase</fullName>
    </submittedName>
</protein>
<dbReference type="PANTHER" id="PTHR40048:SF1">
    <property type="entry name" value="RHAMNOSYL O-METHYLTRANSFERASE"/>
    <property type="match status" value="1"/>
</dbReference>
<dbReference type="PANTHER" id="PTHR40048">
    <property type="entry name" value="RHAMNOSYL O-METHYLTRANSFERASE"/>
    <property type="match status" value="1"/>
</dbReference>
<keyword evidence="1" id="KW-0489">Methyltransferase</keyword>
<dbReference type="GO" id="GO:0008168">
    <property type="term" value="F:methyltransferase activity"/>
    <property type="evidence" value="ECO:0007669"/>
    <property type="project" value="UniProtKB-KW"/>
</dbReference>
<proteinExistence type="predicted"/>
<dbReference type="InterPro" id="IPR029063">
    <property type="entry name" value="SAM-dependent_MTases_sf"/>
</dbReference>
<dbReference type="InterPro" id="IPR007072">
    <property type="entry name" value="RNMT_CmcI"/>
</dbReference>
<keyword evidence="4" id="KW-1185">Reference proteome</keyword>
<dbReference type="GO" id="GO:0032259">
    <property type="term" value="P:methylation"/>
    <property type="evidence" value="ECO:0007669"/>
    <property type="project" value="UniProtKB-KW"/>
</dbReference>
<evidence type="ECO:0000256" key="2">
    <source>
        <dbReference type="ARBA" id="ARBA00022679"/>
    </source>
</evidence>
<dbReference type="Gene3D" id="3.40.50.150">
    <property type="entry name" value="Vaccinia Virus protein VP39"/>
    <property type="match status" value="1"/>
</dbReference>
<dbReference type="GO" id="GO:0005886">
    <property type="term" value="C:plasma membrane"/>
    <property type="evidence" value="ECO:0007669"/>
    <property type="project" value="TreeGrafter"/>
</dbReference>
<gene>
    <name evidence="3" type="ORF">FTV88_2808</name>
</gene>
<dbReference type="EMBL" id="CP045875">
    <property type="protein sequence ID" value="QGG48897.1"/>
    <property type="molecule type" value="Genomic_DNA"/>
</dbReference>
<dbReference type="KEGG" id="hcv:FTV88_2808"/>
<dbReference type="SUPFAM" id="SSF53335">
    <property type="entry name" value="S-adenosyl-L-methionine-dependent methyltransferases"/>
    <property type="match status" value="1"/>
</dbReference>
<dbReference type="AlphaFoldDB" id="A0A5Q2N252"/>
<keyword evidence="2" id="KW-0808">Transferase</keyword>
<evidence type="ECO:0000313" key="4">
    <source>
        <dbReference type="Proteomes" id="UP000366051"/>
    </source>
</evidence>
<dbReference type="Proteomes" id="UP000366051">
    <property type="component" value="Chromosome"/>
</dbReference>
<organism evidence="3 4">
    <name type="scientific">Heliorestis convoluta</name>
    <dbReference type="NCBI Taxonomy" id="356322"/>
    <lineage>
        <taxon>Bacteria</taxon>
        <taxon>Bacillati</taxon>
        <taxon>Bacillota</taxon>
        <taxon>Clostridia</taxon>
        <taxon>Eubacteriales</taxon>
        <taxon>Heliobacteriaceae</taxon>
        <taxon>Heliorestis</taxon>
    </lineage>
</organism>
<accession>A0A5Q2N252</accession>
<name>A0A5Q2N252_9FIRM</name>
<evidence type="ECO:0000313" key="3">
    <source>
        <dbReference type="EMBL" id="QGG48897.1"/>
    </source>
</evidence>
<reference evidence="4" key="1">
    <citation type="submission" date="2019-11" db="EMBL/GenBank/DDBJ databases">
        <title>Genome sequence of Heliorestis convoluta strain HH, an alkaliphilic and minimalistic phototrophic bacterium from a soda lake in Egypt.</title>
        <authorList>
            <person name="Dewey E.D."/>
            <person name="Stokes L.M."/>
            <person name="Burchell B.M."/>
            <person name="Shaffer K.N."/>
            <person name="Huntington A.M."/>
            <person name="Baker J.M."/>
            <person name="Nadendla S."/>
            <person name="Giglio M.G."/>
            <person name="Touchman J.W."/>
            <person name="Blankenship R.E."/>
            <person name="Madigan M.T."/>
            <person name="Sattley W.M."/>
        </authorList>
    </citation>
    <scope>NUCLEOTIDE SEQUENCE [LARGE SCALE GENOMIC DNA]</scope>
    <source>
        <strain evidence="4">HH</strain>
    </source>
</reference>
<sequence length="244" mass="28369">MDEIKKFDIERNEAIKEMAKDKEMKEISNKWMRFNTKHKYVYNHKWMGVPIIQLPNDIMAIQELIWEVKPDLIIETGIAHGGSIIHAASILELLGNTGEVLGIDIEIREHNLKRIMSHPMSKRIKMIEGSSVEEKTLNYVTKISSNKKNIMVFLDSCHTHEHVKKELDIYSNFVSKGSYLVVFDTSIQFEPNEFCDNRPWGVDNNPWTAVHEFIKENENFIIDESIHNKLVITSAIDGYLKRVK</sequence>
<dbReference type="GO" id="GO:0071770">
    <property type="term" value="P:DIM/DIP cell wall layer assembly"/>
    <property type="evidence" value="ECO:0007669"/>
    <property type="project" value="TreeGrafter"/>
</dbReference>
<evidence type="ECO:0000256" key="1">
    <source>
        <dbReference type="ARBA" id="ARBA00022603"/>
    </source>
</evidence>
<dbReference type="Pfam" id="PF04989">
    <property type="entry name" value="RMNT_CmcI"/>
    <property type="match status" value="1"/>
</dbReference>
<dbReference type="OrthoDB" id="189417at2"/>
<dbReference type="RefSeq" id="WP_153725975.1">
    <property type="nucleotide sequence ID" value="NZ_CP045875.1"/>
</dbReference>
<dbReference type="GO" id="GO:0008610">
    <property type="term" value="P:lipid biosynthetic process"/>
    <property type="evidence" value="ECO:0007669"/>
    <property type="project" value="InterPro"/>
</dbReference>